<dbReference type="Gene3D" id="3.40.50.1910">
    <property type="match status" value="2"/>
</dbReference>
<dbReference type="InterPro" id="IPR043154">
    <property type="entry name" value="Sec-1-like_dom1"/>
</dbReference>
<dbReference type="InterPro" id="IPR001619">
    <property type="entry name" value="Sec1-like"/>
</dbReference>
<evidence type="ECO:0000256" key="1">
    <source>
        <dbReference type="ARBA" id="ARBA00009884"/>
    </source>
</evidence>
<comment type="similarity">
    <text evidence="1">Belongs to the STXBP/unc-18/SEC1 family.</text>
</comment>
<accession>A0A0N5AHC9</accession>
<sequence>MESQIPASRIASDCVSNLNREILFNTLDSFSGFKVIVWDQKLIKRFDLVAKSDQLKQHDVVSMLLLDSTLMSASVEHSHVIYILDSCRASARKLLKHLKRTVSKDDRRLFHVLFVPDATATIKDLLKEDLETSAHIKTVASLPIRIYPFYDDFFSCFMPYTDWTELYRCASALLQIQLLCKKTPNLRCYGKWAAQTAKILKEIRLEASKTYKAYDEWNVSDIVIVDRWCDPLTPMLYQYTYGGIIDEVFKILPSGGILTTLFENDDKQAVPKEKNLNDDLYFRLRDLHISDVAKAISTEVKEVKEIHQGLRENWDASLTQTKVLVRKLKEIKTRERDAEKHAIITSHITSRLRNDRRFKKIAAFERELLRGDYGDRVIGFIEDLIAEAYSPDRILCLITIQSLVCGGLKPLTYLTYLRLFIQCEYTPFDLHYANKRFGCIDQSNECSVSYPYCGYIPPIVRLVQHGVKNGWKDWTTVASPHQMNFDPKSTTIVYVIGGLTMAEAACLRKINFPNQLFILTTSIISGNHLFNSLERS</sequence>
<dbReference type="WBParaSite" id="SMUV_0000378001-mRNA-1">
    <property type="protein sequence ID" value="SMUV_0000378001-mRNA-1"/>
    <property type="gene ID" value="SMUV_0000378001"/>
</dbReference>
<dbReference type="InterPro" id="IPR036045">
    <property type="entry name" value="Sec1-like_sf"/>
</dbReference>
<proteinExistence type="inferred from homology"/>
<organism evidence="2 3">
    <name type="scientific">Syphacia muris</name>
    <dbReference type="NCBI Taxonomy" id="451379"/>
    <lineage>
        <taxon>Eukaryota</taxon>
        <taxon>Metazoa</taxon>
        <taxon>Ecdysozoa</taxon>
        <taxon>Nematoda</taxon>
        <taxon>Chromadorea</taxon>
        <taxon>Rhabditida</taxon>
        <taxon>Spirurina</taxon>
        <taxon>Oxyuridomorpha</taxon>
        <taxon>Oxyuroidea</taxon>
        <taxon>Oxyuridae</taxon>
        <taxon>Syphacia</taxon>
    </lineage>
</organism>
<evidence type="ECO:0000313" key="3">
    <source>
        <dbReference type="WBParaSite" id="SMUV_0000378001-mRNA-1"/>
    </source>
</evidence>
<dbReference type="PANTHER" id="PTHR11679">
    <property type="entry name" value="VESICLE PROTEIN SORTING-ASSOCIATED"/>
    <property type="match status" value="1"/>
</dbReference>
<name>A0A0N5AHC9_9BILA</name>
<dbReference type="InterPro" id="IPR027482">
    <property type="entry name" value="Sec1-like_dom2"/>
</dbReference>
<reference evidence="3" key="1">
    <citation type="submission" date="2017-02" db="UniProtKB">
        <authorList>
            <consortium name="WormBaseParasite"/>
        </authorList>
    </citation>
    <scope>IDENTIFICATION</scope>
</reference>
<dbReference type="Pfam" id="PF00995">
    <property type="entry name" value="Sec1"/>
    <property type="match status" value="1"/>
</dbReference>
<evidence type="ECO:0000313" key="2">
    <source>
        <dbReference type="Proteomes" id="UP000046393"/>
    </source>
</evidence>
<protein>
    <submittedName>
        <fullName evidence="3">Sec1-like protein</fullName>
    </submittedName>
</protein>
<dbReference type="Gene3D" id="3.40.50.2060">
    <property type="match status" value="1"/>
</dbReference>
<dbReference type="InterPro" id="IPR043155">
    <property type="entry name" value="VPS33_dom3b"/>
</dbReference>
<keyword evidence="2" id="KW-1185">Reference proteome</keyword>
<dbReference type="Proteomes" id="UP000046393">
    <property type="component" value="Unplaced"/>
</dbReference>
<dbReference type="AlphaFoldDB" id="A0A0N5AHC9"/>
<dbReference type="Gene3D" id="1.25.40.850">
    <property type="match status" value="1"/>
</dbReference>
<dbReference type="GO" id="GO:0016192">
    <property type="term" value="P:vesicle-mediated transport"/>
    <property type="evidence" value="ECO:0007669"/>
    <property type="project" value="InterPro"/>
</dbReference>
<dbReference type="STRING" id="451379.A0A0N5AHC9"/>
<dbReference type="SUPFAM" id="SSF56815">
    <property type="entry name" value="Sec1/munc18-like (SM) proteins"/>
    <property type="match status" value="1"/>
</dbReference>